<feature type="domain" description="Acyl-CoA dehydrogenase/oxidase N-terminal" evidence="8">
    <location>
        <begin position="6"/>
        <end position="117"/>
    </location>
</feature>
<evidence type="ECO:0000259" key="6">
    <source>
        <dbReference type="Pfam" id="PF00441"/>
    </source>
</evidence>
<dbReference type="InterPro" id="IPR009100">
    <property type="entry name" value="AcylCoA_DH/oxidase_NM_dom_sf"/>
</dbReference>
<keyword evidence="3 5" id="KW-0285">Flavoprotein</keyword>
<evidence type="ECO:0000256" key="3">
    <source>
        <dbReference type="ARBA" id="ARBA00022630"/>
    </source>
</evidence>
<sequence>MALDQETLNQFVDSVRRYVRDRLVPLEMQVAEEDQIPDDVIEELKELGLFGISIPEEFGGLGLNMAEEAAIIQEMGYTSPVFRSMFGTNVGIGSQGIIIDGTEEQKARYLPKLATGELIGSFALTEADAGSDAGSVMTSARREGDDYIINGAKRFITNAPRAGVFTVMARTGSKEEGGRGVSAFLVDADLPGISLGKPDKKMGQKGAHTCDVMFDNVRVPASALIGGKEGQGFKTAMKVLDRGRLHISALSVGTAKRLIDESLAYSSQRKQFGTEIANFQLVQAMLADSQTEYYAGKCMVEETARSYDAGQPVSMNAASCKLFCTEMVGRVADRAVQIHGGAGYISEYCVERFYRDVRLFRLYEGTSQIQQLVIAKQMLRKASGSL</sequence>
<keyword evidence="4 5" id="KW-0274">FAD</keyword>
<proteinExistence type="inferred from homology"/>
<dbReference type="PROSITE" id="PS00072">
    <property type="entry name" value="ACYL_COA_DH_1"/>
    <property type="match status" value="1"/>
</dbReference>
<dbReference type="EMBL" id="JAFKDB010000008">
    <property type="protein sequence ID" value="MBN7769182.1"/>
    <property type="molecule type" value="Genomic_DNA"/>
</dbReference>
<dbReference type="Gene3D" id="2.40.110.10">
    <property type="entry name" value="Butyryl-CoA Dehydrogenase, subunit A, domain 2"/>
    <property type="match status" value="1"/>
</dbReference>
<evidence type="ECO:0000259" key="7">
    <source>
        <dbReference type="Pfam" id="PF02770"/>
    </source>
</evidence>
<gene>
    <name evidence="9" type="ORF">JYP53_04590</name>
</gene>
<evidence type="ECO:0000256" key="5">
    <source>
        <dbReference type="RuleBase" id="RU362125"/>
    </source>
</evidence>
<dbReference type="PANTHER" id="PTHR43884">
    <property type="entry name" value="ACYL-COA DEHYDROGENASE"/>
    <property type="match status" value="1"/>
</dbReference>
<dbReference type="InterPro" id="IPR037069">
    <property type="entry name" value="AcylCoA_DH/ox_N_sf"/>
</dbReference>
<comment type="similarity">
    <text evidence="2 5">Belongs to the acyl-CoA dehydrogenase family.</text>
</comment>
<evidence type="ECO:0000313" key="9">
    <source>
        <dbReference type="EMBL" id="MBN7769182.1"/>
    </source>
</evidence>
<dbReference type="PIRSF" id="PIRSF016578">
    <property type="entry name" value="HsaA"/>
    <property type="match status" value="1"/>
</dbReference>
<feature type="domain" description="Acyl-CoA dehydrogenase/oxidase C-terminal" evidence="6">
    <location>
        <begin position="230"/>
        <end position="379"/>
    </location>
</feature>
<protein>
    <submittedName>
        <fullName evidence="9">Acyl-CoA dehydrogenase family protein</fullName>
    </submittedName>
</protein>
<dbReference type="SUPFAM" id="SSF56645">
    <property type="entry name" value="Acyl-CoA dehydrogenase NM domain-like"/>
    <property type="match status" value="1"/>
</dbReference>
<keyword evidence="10" id="KW-1185">Reference proteome</keyword>
<dbReference type="PANTHER" id="PTHR43884:SF9">
    <property type="entry name" value="COMPLEX I ASSEMBLY FACTOR ACAD9, MITOCHONDRIAL"/>
    <property type="match status" value="1"/>
</dbReference>
<name>A0ABS3BEQ3_9GAMM</name>
<dbReference type="InterPro" id="IPR013786">
    <property type="entry name" value="AcylCoA_DH/ox_N"/>
</dbReference>
<dbReference type="RefSeq" id="WP_029653612.1">
    <property type="nucleotide sequence ID" value="NZ_JAFKDB010000008.1"/>
</dbReference>
<evidence type="ECO:0000313" key="10">
    <source>
        <dbReference type="Proteomes" id="UP000664344"/>
    </source>
</evidence>
<dbReference type="Proteomes" id="UP000664344">
    <property type="component" value="Unassembled WGS sequence"/>
</dbReference>
<dbReference type="Pfam" id="PF00441">
    <property type="entry name" value="Acyl-CoA_dh_1"/>
    <property type="match status" value="1"/>
</dbReference>
<dbReference type="Pfam" id="PF02771">
    <property type="entry name" value="Acyl-CoA_dh_N"/>
    <property type="match status" value="1"/>
</dbReference>
<dbReference type="Gene3D" id="1.10.540.10">
    <property type="entry name" value="Acyl-CoA dehydrogenase/oxidase, N-terminal domain"/>
    <property type="match status" value="1"/>
</dbReference>
<reference evidence="9 10" key="1">
    <citation type="submission" date="2021-02" db="EMBL/GenBank/DDBJ databases">
        <title>PHA producing bacteria isolated from coastal sediment in Guangdong, Shenzhen.</title>
        <authorList>
            <person name="Zheng W."/>
            <person name="Yu S."/>
            <person name="Huang Y."/>
        </authorList>
    </citation>
    <scope>NUCLEOTIDE SEQUENCE [LARGE SCALE GENOMIC DNA]</scope>
    <source>
        <strain evidence="9 10">TN21-5</strain>
    </source>
</reference>
<dbReference type="InterPro" id="IPR036250">
    <property type="entry name" value="AcylCo_DH-like_C"/>
</dbReference>
<comment type="cofactor">
    <cofactor evidence="1 5">
        <name>FAD</name>
        <dbReference type="ChEBI" id="CHEBI:57692"/>
    </cofactor>
</comment>
<dbReference type="Gene3D" id="1.20.140.10">
    <property type="entry name" value="Butyryl-CoA Dehydrogenase, subunit A, domain 3"/>
    <property type="match status" value="1"/>
</dbReference>
<dbReference type="InterPro" id="IPR046373">
    <property type="entry name" value="Acyl-CoA_Oxase/DH_mid-dom_sf"/>
</dbReference>
<organism evidence="9 10">
    <name type="scientific">Marinobacter daepoensis</name>
    <dbReference type="NCBI Taxonomy" id="262077"/>
    <lineage>
        <taxon>Bacteria</taxon>
        <taxon>Pseudomonadati</taxon>
        <taxon>Pseudomonadota</taxon>
        <taxon>Gammaproteobacteria</taxon>
        <taxon>Pseudomonadales</taxon>
        <taxon>Marinobacteraceae</taxon>
        <taxon>Marinobacter</taxon>
    </lineage>
</organism>
<dbReference type="InterPro" id="IPR009075">
    <property type="entry name" value="AcylCo_DH/oxidase_C"/>
</dbReference>
<dbReference type="PROSITE" id="PS00073">
    <property type="entry name" value="ACYL_COA_DH_2"/>
    <property type="match status" value="1"/>
</dbReference>
<comment type="caution">
    <text evidence="9">The sequence shown here is derived from an EMBL/GenBank/DDBJ whole genome shotgun (WGS) entry which is preliminary data.</text>
</comment>
<dbReference type="InterPro" id="IPR006089">
    <property type="entry name" value="Acyl-CoA_DH_CS"/>
</dbReference>
<evidence type="ECO:0000256" key="4">
    <source>
        <dbReference type="ARBA" id="ARBA00022827"/>
    </source>
</evidence>
<dbReference type="Pfam" id="PF02770">
    <property type="entry name" value="Acyl-CoA_dh_M"/>
    <property type="match status" value="1"/>
</dbReference>
<evidence type="ECO:0000256" key="2">
    <source>
        <dbReference type="ARBA" id="ARBA00009347"/>
    </source>
</evidence>
<evidence type="ECO:0000256" key="1">
    <source>
        <dbReference type="ARBA" id="ARBA00001974"/>
    </source>
</evidence>
<dbReference type="SUPFAM" id="SSF47203">
    <property type="entry name" value="Acyl-CoA dehydrogenase C-terminal domain-like"/>
    <property type="match status" value="1"/>
</dbReference>
<evidence type="ECO:0000259" key="8">
    <source>
        <dbReference type="Pfam" id="PF02771"/>
    </source>
</evidence>
<feature type="domain" description="Acyl-CoA oxidase/dehydrogenase middle" evidence="7">
    <location>
        <begin position="121"/>
        <end position="217"/>
    </location>
</feature>
<keyword evidence="5" id="KW-0560">Oxidoreductase</keyword>
<dbReference type="InterPro" id="IPR006091">
    <property type="entry name" value="Acyl-CoA_Oxase/DH_mid-dom"/>
</dbReference>
<accession>A0ABS3BEQ3</accession>